<proteinExistence type="predicted"/>
<evidence type="ECO:0000313" key="1">
    <source>
        <dbReference type="EMBL" id="JAH51839.1"/>
    </source>
</evidence>
<sequence>MAPSSCIRPRRVVSPQRRDVGFVRRHVPHLSR</sequence>
<dbReference type="AlphaFoldDB" id="A0A0E9TDT8"/>
<organism evidence="1">
    <name type="scientific">Anguilla anguilla</name>
    <name type="common">European freshwater eel</name>
    <name type="synonym">Muraena anguilla</name>
    <dbReference type="NCBI Taxonomy" id="7936"/>
    <lineage>
        <taxon>Eukaryota</taxon>
        <taxon>Metazoa</taxon>
        <taxon>Chordata</taxon>
        <taxon>Craniata</taxon>
        <taxon>Vertebrata</taxon>
        <taxon>Euteleostomi</taxon>
        <taxon>Actinopterygii</taxon>
        <taxon>Neopterygii</taxon>
        <taxon>Teleostei</taxon>
        <taxon>Anguilliformes</taxon>
        <taxon>Anguillidae</taxon>
        <taxon>Anguilla</taxon>
    </lineage>
</organism>
<reference evidence="1" key="1">
    <citation type="submission" date="2014-11" db="EMBL/GenBank/DDBJ databases">
        <authorList>
            <person name="Amaro Gonzalez C."/>
        </authorList>
    </citation>
    <scope>NUCLEOTIDE SEQUENCE</scope>
</reference>
<accession>A0A0E9TDT8</accession>
<name>A0A0E9TDT8_ANGAN</name>
<reference evidence="1" key="2">
    <citation type="journal article" date="2015" name="Fish Shellfish Immunol.">
        <title>Early steps in the European eel (Anguilla anguilla)-Vibrio vulnificus interaction in the gills: Role of the RtxA13 toxin.</title>
        <authorList>
            <person name="Callol A."/>
            <person name="Pajuelo D."/>
            <person name="Ebbesson L."/>
            <person name="Teles M."/>
            <person name="MacKenzie S."/>
            <person name="Amaro C."/>
        </authorList>
    </citation>
    <scope>NUCLEOTIDE SEQUENCE</scope>
</reference>
<protein>
    <submittedName>
        <fullName evidence="1">Uncharacterized protein</fullName>
    </submittedName>
</protein>
<dbReference type="EMBL" id="GBXM01056738">
    <property type="protein sequence ID" value="JAH51839.1"/>
    <property type="molecule type" value="Transcribed_RNA"/>
</dbReference>